<dbReference type="PANTHER" id="PTHR10041">
    <property type="entry name" value="COLIPASE"/>
    <property type="match status" value="1"/>
</dbReference>
<keyword evidence="4" id="KW-0732">Signal</keyword>
<feature type="domain" description="Prokineticin" evidence="5">
    <location>
        <begin position="1"/>
        <end position="93"/>
    </location>
</feature>
<protein>
    <submittedName>
        <fullName evidence="6">Clone 731 transcribed RNA sequence</fullName>
    </submittedName>
</protein>
<dbReference type="PANTHER" id="PTHR10041:SF5">
    <property type="entry name" value="LEUCINE-RICH COLIPASE-LIKE PROTEIN 1"/>
    <property type="match status" value="1"/>
</dbReference>
<accession>A0A0C4W9Q8</accession>
<feature type="signal peptide" evidence="4">
    <location>
        <begin position="1"/>
        <end position="20"/>
    </location>
</feature>
<evidence type="ECO:0000256" key="3">
    <source>
        <dbReference type="ARBA" id="ARBA00023157"/>
    </source>
</evidence>
<dbReference type="GO" id="GO:0016042">
    <property type="term" value="P:lipid catabolic process"/>
    <property type="evidence" value="ECO:0007669"/>
    <property type="project" value="InterPro"/>
</dbReference>
<dbReference type="GO" id="GO:0008047">
    <property type="term" value="F:enzyme activator activity"/>
    <property type="evidence" value="ECO:0007669"/>
    <property type="project" value="InterPro"/>
</dbReference>
<reference evidence="6" key="1">
    <citation type="journal article" date="2014" name="J. Venom Res.">
        <title>Plectreurys tristis venome: A proteomic and transcriptomic analysis.</title>
        <authorList>
            <person name="Zobel-Thropp P.A."/>
            <person name="Thomas E.Z."/>
            <person name="David C.L."/>
            <person name="Breci L.A."/>
            <person name="Binford G.J."/>
        </authorList>
    </citation>
    <scope>NUCLEOTIDE SEQUENCE</scope>
    <source>
        <tissue evidence="6">Venom gland</tissue>
    </source>
</reference>
<keyword evidence="2" id="KW-0964">Secreted</keyword>
<dbReference type="InterPro" id="IPR023569">
    <property type="entry name" value="Prokineticin_domain"/>
</dbReference>
<dbReference type="InterPro" id="IPR001981">
    <property type="entry name" value="Colipase"/>
</dbReference>
<evidence type="ECO:0000256" key="1">
    <source>
        <dbReference type="ARBA" id="ARBA00004613"/>
    </source>
</evidence>
<keyword evidence="3" id="KW-1015">Disulfide bond</keyword>
<feature type="chain" id="PRO_5002173092" evidence="4">
    <location>
        <begin position="21"/>
        <end position="102"/>
    </location>
</feature>
<sequence>MKAFLVAGIVLLVVVVSVHAQQEKECTKASDCGENECCARSHKSQQAYCRPLKTLGTHCDTKVKADGNGVYSCHCPCVKGLECFTRTGSRGHCRLAGAVTPA</sequence>
<comment type="subcellular location">
    <subcellularLocation>
        <location evidence="1">Secreted</location>
    </subcellularLocation>
</comment>
<name>A0A0C4W9Q8_PLETR</name>
<evidence type="ECO:0000259" key="5">
    <source>
        <dbReference type="Pfam" id="PF06607"/>
    </source>
</evidence>
<dbReference type="Pfam" id="PF06607">
    <property type="entry name" value="Prokineticin"/>
    <property type="match status" value="1"/>
</dbReference>
<evidence type="ECO:0000313" key="6">
    <source>
        <dbReference type="EMBL" id="AJD25275.1"/>
    </source>
</evidence>
<evidence type="ECO:0000256" key="2">
    <source>
        <dbReference type="ARBA" id="ARBA00022525"/>
    </source>
</evidence>
<dbReference type="Gene3D" id="2.10.80.10">
    <property type="entry name" value="Lipase, subunit A"/>
    <property type="match status" value="1"/>
</dbReference>
<dbReference type="GO" id="GO:0005576">
    <property type="term" value="C:extracellular region"/>
    <property type="evidence" value="ECO:0007669"/>
    <property type="project" value="UniProtKB-SubCell"/>
</dbReference>
<organism evidence="6">
    <name type="scientific">Plectreurys tristis</name>
    <name type="common">Spider</name>
    <name type="synonym">Plectreurys bispinosus</name>
    <dbReference type="NCBI Taxonomy" id="33319"/>
    <lineage>
        <taxon>Eukaryota</taxon>
        <taxon>Metazoa</taxon>
        <taxon>Ecdysozoa</taxon>
        <taxon>Arthropoda</taxon>
        <taxon>Chelicerata</taxon>
        <taxon>Arachnida</taxon>
        <taxon>Araneae</taxon>
        <taxon>Araneomorphae</taxon>
        <taxon>Haplogynae</taxon>
        <taxon>Pholcoidea</taxon>
        <taxon>Plectreuridae</taxon>
        <taxon>Plectreurys</taxon>
    </lineage>
</organism>
<dbReference type="GO" id="GO:0007586">
    <property type="term" value="P:digestion"/>
    <property type="evidence" value="ECO:0007669"/>
    <property type="project" value="InterPro"/>
</dbReference>
<evidence type="ECO:0000256" key="4">
    <source>
        <dbReference type="SAM" id="SignalP"/>
    </source>
</evidence>
<dbReference type="EMBL" id="KJ124616">
    <property type="protein sequence ID" value="AJD25275.1"/>
    <property type="molecule type" value="Transcribed_RNA"/>
</dbReference>
<dbReference type="AlphaFoldDB" id="A0A0C4W9Q8"/>
<proteinExistence type="predicted"/>